<keyword evidence="1" id="KW-0805">Transcription regulation</keyword>
<dbReference type="InterPro" id="IPR005561">
    <property type="entry name" value="ANTAR"/>
</dbReference>
<accession>A0ABW4TQQ4</accession>
<keyword evidence="5" id="KW-1185">Reference proteome</keyword>
<comment type="caution">
    <text evidence="4">The sequence shown here is derived from an EMBL/GenBank/DDBJ whole genome shotgun (WGS) entry which is preliminary data.</text>
</comment>
<feature type="domain" description="ANTAR" evidence="3">
    <location>
        <begin position="113"/>
        <end position="183"/>
    </location>
</feature>
<evidence type="ECO:0000256" key="1">
    <source>
        <dbReference type="ARBA" id="ARBA00023015"/>
    </source>
</evidence>
<dbReference type="Pfam" id="PF13185">
    <property type="entry name" value="GAF_2"/>
    <property type="match status" value="1"/>
</dbReference>
<dbReference type="SMART" id="SM01012">
    <property type="entry name" value="ANTAR"/>
    <property type="match status" value="1"/>
</dbReference>
<protein>
    <submittedName>
        <fullName evidence="4">GAF and ANTAR domain-containing protein</fullName>
    </submittedName>
</protein>
<evidence type="ECO:0000259" key="3">
    <source>
        <dbReference type="SMART" id="SM01012"/>
    </source>
</evidence>
<dbReference type="InterPro" id="IPR003018">
    <property type="entry name" value="GAF"/>
</dbReference>
<keyword evidence="2" id="KW-0804">Transcription</keyword>
<evidence type="ECO:0000313" key="5">
    <source>
        <dbReference type="Proteomes" id="UP001597351"/>
    </source>
</evidence>
<dbReference type="InterPro" id="IPR036388">
    <property type="entry name" value="WH-like_DNA-bd_sf"/>
</dbReference>
<dbReference type="EMBL" id="JBHUGD010000004">
    <property type="protein sequence ID" value="MFD1949022.1"/>
    <property type="molecule type" value="Genomic_DNA"/>
</dbReference>
<sequence>MRGDLVDGCTSSVLLGPDERYPMAHTDAHARRLDEVQFTLWEGPGPEAVDRGVPRWVADVRDSRQWPLLGDALAGSPVRGMVALPLLTPVGPVGLFTAYRRRPGRFAPSDVASLVAFADAVATLALGRIDADRDGPLPRPQVGVAVGRVMAHHQLDAEDALSMLRAYAFRTGRTVMQVAGDLTSGRSAPADLDDGRR</sequence>
<dbReference type="Gene3D" id="3.30.450.40">
    <property type="match status" value="1"/>
</dbReference>
<dbReference type="InterPro" id="IPR029016">
    <property type="entry name" value="GAF-like_dom_sf"/>
</dbReference>
<evidence type="ECO:0000256" key="2">
    <source>
        <dbReference type="ARBA" id="ARBA00023163"/>
    </source>
</evidence>
<dbReference type="SUPFAM" id="SSF55781">
    <property type="entry name" value="GAF domain-like"/>
    <property type="match status" value="1"/>
</dbReference>
<name>A0ABW4TQQ4_9ACTN</name>
<reference evidence="5" key="1">
    <citation type="journal article" date="2019" name="Int. J. Syst. Evol. Microbiol.">
        <title>The Global Catalogue of Microorganisms (GCM) 10K type strain sequencing project: providing services to taxonomists for standard genome sequencing and annotation.</title>
        <authorList>
            <consortium name="The Broad Institute Genomics Platform"/>
            <consortium name="The Broad Institute Genome Sequencing Center for Infectious Disease"/>
            <person name="Wu L."/>
            <person name="Ma J."/>
        </authorList>
    </citation>
    <scope>NUCLEOTIDE SEQUENCE [LARGE SCALE GENOMIC DNA]</scope>
    <source>
        <strain evidence="5">CGMCC 1.12477</strain>
    </source>
</reference>
<proteinExistence type="predicted"/>
<dbReference type="RefSeq" id="WP_379190138.1">
    <property type="nucleotide sequence ID" value="NZ_JBHUGD010000004.1"/>
</dbReference>
<dbReference type="Pfam" id="PF03861">
    <property type="entry name" value="ANTAR"/>
    <property type="match status" value="1"/>
</dbReference>
<dbReference type="Proteomes" id="UP001597351">
    <property type="component" value="Unassembled WGS sequence"/>
</dbReference>
<dbReference type="Gene3D" id="1.10.10.10">
    <property type="entry name" value="Winged helix-like DNA-binding domain superfamily/Winged helix DNA-binding domain"/>
    <property type="match status" value="1"/>
</dbReference>
<evidence type="ECO:0000313" key="4">
    <source>
        <dbReference type="EMBL" id="MFD1949022.1"/>
    </source>
</evidence>
<organism evidence="4 5">
    <name type="scientific">Nocardioides aestuarii</name>
    <dbReference type="NCBI Taxonomy" id="252231"/>
    <lineage>
        <taxon>Bacteria</taxon>
        <taxon>Bacillati</taxon>
        <taxon>Actinomycetota</taxon>
        <taxon>Actinomycetes</taxon>
        <taxon>Propionibacteriales</taxon>
        <taxon>Nocardioidaceae</taxon>
        <taxon>Nocardioides</taxon>
    </lineage>
</organism>
<gene>
    <name evidence="4" type="ORF">ACFSDE_19620</name>
</gene>